<reference evidence="9 10" key="1">
    <citation type="submission" date="2019-02" db="EMBL/GenBank/DDBJ databases">
        <title>Deep-cultivation of Planctomycetes and their phenomic and genomic characterization uncovers novel biology.</title>
        <authorList>
            <person name="Wiegand S."/>
            <person name="Jogler M."/>
            <person name="Boedeker C."/>
            <person name="Pinto D."/>
            <person name="Vollmers J."/>
            <person name="Rivas-Marin E."/>
            <person name="Kohn T."/>
            <person name="Peeters S.H."/>
            <person name="Heuer A."/>
            <person name="Rast P."/>
            <person name="Oberbeckmann S."/>
            <person name="Bunk B."/>
            <person name="Jeske O."/>
            <person name="Meyerdierks A."/>
            <person name="Storesund J.E."/>
            <person name="Kallscheuer N."/>
            <person name="Luecker S."/>
            <person name="Lage O.M."/>
            <person name="Pohl T."/>
            <person name="Merkel B.J."/>
            <person name="Hornburger P."/>
            <person name="Mueller R.-W."/>
            <person name="Bruemmer F."/>
            <person name="Labrenz M."/>
            <person name="Spormann A.M."/>
            <person name="Op Den Camp H."/>
            <person name="Overmann J."/>
            <person name="Amann R."/>
            <person name="Jetten M.S.M."/>
            <person name="Mascher T."/>
            <person name="Medema M.H."/>
            <person name="Devos D.P."/>
            <person name="Kaster A.-K."/>
            <person name="Ovreas L."/>
            <person name="Rohde M."/>
            <person name="Galperin M.Y."/>
            <person name="Jogler C."/>
        </authorList>
    </citation>
    <scope>NUCLEOTIDE SEQUENCE [LARGE SCALE GENOMIC DNA]</scope>
    <source>
        <strain evidence="9 10">Pla144</strain>
    </source>
</reference>
<evidence type="ECO:0000256" key="3">
    <source>
        <dbReference type="ARBA" id="ARBA00022692"/>
    </source>
</evidence>
<feature type="transmembrane region" description="Helical" evidence="8">
    <location>
        <begin position="64"/>
        <end position="83"/>
    </location>
</feature>
<evidence type="ECO:0000313" key="9">
    <source>
        <dbReference type="EMBL" id="TWU30089.1"/>
    </source>
</evidence>
<dbReference type="Proteomes" id="UP000318437">
    <property type="component" value="Unassembled WGS sequence"/>
</dbReference>
<keyword evidence="6 8" id="KW-0472">Membrane</keyword>
<protein>
    <submittedName>
        <fullName evidence="9">H(+)/Cl(-) exchange transporter ClcA</fullName>
    </submittedName>
</protein>
<dbReference type="PRINTS" id="PR00762">
    <property type="entry name" value="CLCHANNEL"/>
</dbReference>
<feature type="transmembrane region" description="Helical" evidence="8">
    <location>
        <begin position="236"/>
        <end position="257"/>
    </location>
</feature>
<feature type="transmembrane region" description="Helical" evidence="8">
    <location>
        <begin position="161"/>
        <end position="185"/>
    </location>
</feature>
<dbReference type="OrthoDB" id="9812438at2"/>
<keyword evidence="7" id="KW-0868">Chloride</keyword>
<keyword evidence="2" id="KW-0813">Transport</keyword>
<comment type="subcellular location">
    <subcellularLocation>
        <location evidence="1">Membrane</location>
        <topology evidence="1">Multi-pass membrane protein</topology>
    </subcellularLocation>
</comment>
<keyword evidence="10" id="KW-1185">Reference proteome</keyword>
<dbReference type="EMBL" id="SJPS01000001">
    <property type="protein sequence ID" value="TWU30089.1"/>
    <property type="molecule type" value="Genomic_DNA"/>
</dbReference>
<dbReference type="Gene3D" id="1.10.3080.10">
    <property type="entry name" value="Clc chloride channel"/>
    <property type="match status" value="1"/>
</dbReference>
<dbReference type="GO" id="GO:0005886">
    <property type="term" value="C:plasma membrane"/>
    <property type="evidence" value="ECO:0007669"/>
    <property type="project" value="TreeGrafter"/>
</dbReference>
<feature type="transmembrane region" description="Helical" evidence="8">
    <location>
        <begin position="336"/>
        <end position="359"/>
    </location>
</feature>
<feature type="transmembrane region" description="Helical" evidence="8">
    <location>
        <begin position="197"/>
        <end position="216"/>
    </location>
</feature>
<feature type="transmembrane region" description="Helical" evidence="8">
    <location>
        <begin position="20"/>
        <end position="43"/>
    </location>
</feature>
<comment type="caution">
    <text evidence="9">The sequence shown here is derived from an EMBL/GenBank/DDBJ whole genome shotgun (WGS) entry which is preliminary data.</text>
</comment>
<feature type="transmembrane region" description="Helical" evidence="8">
    <location>
        <begin position="309"/>
        <end position="329"/>
    </location>
</feature>
<organism evidence="9 10">
    <name type="scientific">Bythopirellula polymerisocia</name>
    <dbReference type="NCBI Taxonomy" id="2528003"/>
    <lineage>
        <taxon>Bacteria</taxon>
        <taxon>Pseudomonadati</taxon>
        <taxon>Planctomycetota</taxon>
        <taxon>Planctomycetia</taxon>
        <taxon>Pirellulales</taxon>
        <taxon>Lacipirellulaceae</taxon>
        <taxon>Bythopirellula</taxon>
    </lineage>
</organism>
<evidence type="ECO:0000256" key="4">
    <source>
        <dbReference type="ARBA" id="ARBA00022989"/>
    </source>
</evidence>
<dbReference type="PANTHER" id="PTHR45711:SF6">
    <property type="entry name" value="CHLORIDE CHANNEL PROTEIN"/>
    <property type="match status" value="1"/>
</dbReference>
<dbReference type="SUPFAM" id="SSF81340">
    <property type="entry name" value="Clc chloride channel"/>
    <property type="match status" value="1"/>
</dbReference>
<feature type="transmembrane region" description="Helical" evidence="8">
    <location>
        <begin position="371"/>
        <end position="395"/>
    </location>
</feature>
<keyword evidence="5" id="KW-0406">Ion transport</keyword>
<evidence type="ECO:0000256" key="2">
    <source>
        <dbReference type="ARBA" id="ARBA00022448"/>
    </source>
</evidence>
<sequence length="433" mass="44488">MSKRQPTSTAPAENECHLLTLTLTSLIAGAGAGFIGALFRLSLVQAELFRDWAITYFQGFGPSGLLLIVAACAAATAFAAWLVRRFSPEASGSGIPHVEAVLNEGISPAGAKLIPVKFIGGLLAIGSGLALGREGPTVQMGATISHLLGRKLGLSSSDNRALLAAGAGAGLATAFNAPIAGAVFVLEELVRRFDTRITIATFGASAGAITVARLLIGDRPDFEVEILPFPTTLAVAASVVLGAVLGVVGVAYNRAILGAIAVSERFEKWPVVLQSLLIGAAVGLIAWYAPHLVGGGDPITQNALTLKTVAVMLPVAFLFRFGLGAISYAAATPGGLFAPMLVLGAQAGLMFGNACQVWLPAVGSNPTTFAVTAMAAFFTAVVRAPLTGIILVIELTGSYTQLLPMLAACLAAMVVPTLWHDPPIYDSLKSSSE</sequence>
<dbReference type="GO" id="GO:0005247">
    <property type="term" value="F:voltage-gated chloride channel activity"/>
    <property type="evidence" value="ECO:0007669"/>
    <property type="project" value="TreeGrafter"/>
</dbReference>
<evidence type="ECO:0000256" key="7">
    <source>
        <dbReference type="ARBA" id="ARBA00023214"/>
    </source>
</evidence>
<feature type="transmembrane region" description="Helical" evidence="8">
    <location>
        <begin position="269"/>
        <end position="289"/>
    </location>
</feature>
<accession>A0A5C6D5B3</accession>
<dbReference type="NCBIfam" id="NF003640">
    <property type="entry name" value="PRK05277.1"/>
    <property type="match status" value="1"/>
</dbReference>
<dbReference type="PANTHER" id="PTHR45711">
    <property type="entry name" value="CHLORIDE CHANNEL PROTEIN"/>
    <property type="match status" value="1"/>
</dbReference>
<feature type="transmembrane region" description="Helical" evidence="8">
    <location>
        <begin position="402"/>
        <end position="419"/>
    </location>
</feature>
<proteinExistence type="predicted"/>
<dbReference type="InterPro" id="IPR014743">
    <property type="entry name" value="Cl-channel_core"/>
</dbReference>
<evidence type="ECO:0000256" key="8">
    <source>
        <dbReference type="SAM" id="Phobius"/>
    </source>
</evidence>
<keyword evidence="4 8" id="KW-1133">Transmembrane helix</keyword>
<evidence type="ECO:0000256" key="5">
    <source>
        <dbReference type="ARBA" id="ARBA00023065"/>
    </source>
</evidence>
<name>A0A5C6D5B3_9BACT</name>
<dbReference type="AlphaFoldDB" id="A0A5C6D5B3"/>
<evidence type="ECO:0000256" key="1">
    <source>
        <dbReference type="ARBA" id="ARBA00004141"/>
    </source>
</evidence>
<evidence type="ECO:0000313" key="10">
    <source>
        <dbReference type="Proteomes" id="UP000318437"/>
    </source>
</evidence>
<dbReference type="Pfam" id="PF00654">
    <property type="entry name" value="Voltage_CLC"/>
    <property type="match status" value="1"/>
</dbReference>
<keyword evidence="3 8" id="KW-0812">Transmembrane</keyword>
<dbReference type="RefSeq" id="WP_146448023.1">
    <property type="nucleotide sequence ID" value="NZ_SJPS01000001.1"/>
</dbReference>
<gene>
    <name evidence="9" type="primary">clcA_1</name>
    <name evidence="9" type="ORF">Pla144_08750</name>
</gene>
<dbReference type="CDD" id="cd01031">
    <property type="entry name" value="EriC"/>
    <property type="match status" value="1"/>
</dbReference>
<evidence type="ECO:0000256" key="6">
    <source>
        <dbReference type="ARBA" id="ARBA00023136"/>
    </source>
</evidence>
<dbReference type="InterPro" id="IPR001807">
    <property type="entry name" value="ClC"/>
</dbReference>